<dbReference type="SUPFAM" id="SSF48452">
    <property type="entry name" value="TPR-like"/>
    <property type="match status" value="1"/>
</dbReference>
<keyword evidence="1" id="KW-0677">Repeat</keyword>
<evidence type="ECO:0000256" key="1">
    <source>
        <dbReference type="ARBA" id="ARBA00022737"/>
    </source>
</evidence>
<reference evidence="5 6" key="1">
    <citation type="submission" date="2024-02" db="EMBL/GenBank/DDBJ databases">
        <authorList>
            <person name="Chen Y."/>
            <person name="Shah S."/>
            <person name="Dougan E. K."/>
            <person name="Thang M."/>
            <person name="Chan C."/>
        </authorList>
    </citation>
    <scope>NUCLEOTIDE SEQUENCE [LARGE SCALE GENOMIC DNA]</scope>
</reference>
<dbReference type="InterPro" id="IPR011990">
    <property type="entry name" value="TPR-like_helical_dom_sf"/>
</dbReference>
<gene>
    <name evidence="5" type="ORF">SCF082_LOCUS10488</name>
</gene>
<feature type="region of interest" description="Disordered" evidence="4">
    <location>
        <begin position="1"/>
        <end position="31"/>
    </location>
</feature>
<comment type="caution">
    <text evidence="5">The sequence shown here is derived from an EMBL/GenBank/DDBJ whole genome shotgun (WGS) entry which is preliminary data.</text>
</comment>
<dbReference type="Gene3D" id="1.25.40.10">
    <property type="entry name" value="Tetratricopeptide repeat domain"/>
    <property type="match status" value="1"/>
</dbReference>
<evidence type="ECO:0000256" key="3">
    <source>
        <dbReference type="PROSITE-ProRule" id="PRU00339"/>
    </source>
</evidence>
<evidence type="ECO:0000313" key="5">
    <source>
        <dbReference type="EMBL" id="CAK9009991.1"/>
    </source>
</evidence>
<dbReference type="SMART" id="SM00028">
    <property type="entry name" value="TPR"/>
    <property type="match status" value="5"/>
</dbReference>
<sequence>MSLRGVAKRWSRRLSRRGSGRSGGQGDVNDDDLSNDIVNYRSISVAALVRVRDELRRGELSANVEVCTLAGGTDELQAGATVRVVNRRRGQAKVRVPYQKRFFSVPEGLLRDKPRELWTITDVCEFHVTEETNINQAFYFELLEPGDVGKPFQGAFVSQARKCRFGDLVDGLVEYFRDRKGVTDLAKTFVWLDIICANQPKLNQPDADLSDEVRQQRNDLLTHGLHAAIERFDERLVFFNSWDRPEVIGRLWCVWELYGAIKSGKTIEIFFPPGEDDRLAELLDSSDGPDKITKAVAAVDLANAECHSDKDRDMIVGYVETLPGGFGDINRAVLDQVRSWLRQSATELARTRGVNLIKYNVGRILKNMGEYDAALAQFEEEVLALDSQQLGENHPDALTTRHEIACVLQSKGEYDAALAQFEDVLALKTQQLGENHPEVLATRYAIAQVLESKGEYDAALAQFEEVLALQRQQLGENHPSVLTTRYMIAQVLQSKGEYDAALAQFEKVLALRKQQLGENHPHVAISQWQVADVLVDLGQFERGLGLTEAALRTFELSKIEPVRKVRALTTKSRALFGLGRAPEARECLQDAEEAAHGLGEQHPELAAVWHAWGVGPPRDESKLRAALDLREARLGREHPLTRKTRAALQG</sequence>
<accession>A0ABP0J6M9</accession>
<keyword evidence="2 3" id="KW-0802">TPR repeat</keyword>
<name>A0ABP0J6M9_9DINO</name>
<dbReference type="Pfam" id="PF13424">
    <property type="entry name" value="TPR_12"/>
    <property type="match status" value="2"/>
</dbReference>
<organism evidence="5 6">
    <name type="scientific">Durusdinium trenchii</name>
    <dbReference type="NCBI Taxonomy" id="1381693"/>
    <lineage>
        <taxon>Eukaryota</taxon>
        <taxon>Sar</taxon>
        <taxon>Alveolata</taxon>
        <taxon>Dinophyceae</taxon>
        <taxon>Suessiales</taxon>
        <taxon>Symbiodiniaceae</taxon>
        <taxon>Durusdinium</taxon>
    </lineage>
</organism>
<dbReference type="PANTHER" id="PTHR45641:SF19">
    <property type="entry name" value="NEPHROCYSTIN-3"/>
    <property type="match status" value="1"/>
</dbReference>
<dbReference type="InterPro" id="IPR019734">
    <property type="entry name" value="TPR_rpt"/>
</dbReference>
<feature type="repeat" description="TPR" evidence="3">
    <location>
        <begin position="440"/>
        <end position="473"/>
    </location>
</feature>
<feature type="compositionally biased region" description="Basic residues" evidence="4">
    <location>
        <begin position="1"/>
        <end position="19"/>
    </location>
</feature>
<dbReference type="Proteomes" id="UP001642464">
    <property type="component" value="Unassembled WGS sequence"/>
</dbReference>
<keyword evidence="6" id="KW-1185">Reference proteome</keyword>
<dbReference type="EMBL" id="CAXAMM010006143">
    <property type="protein sequence ID" value="CAK9009991.1"/>
    <property type="molecule type" value="Genomic_DNA"/>
</dbReference>
<dbReference type="PANTHER" id="PTHR45641">
    <property type="entry name" value="TETRATRICOPEPTIDE REPEAT PROTEIN (AFU_ORTHOLOGUE AFUA_6G03870)"/>
    <property type="match status" value="1"/>
</dbReference>
<evidence type="ECO:0000256" key="4">
    <source>
        <dbReference type="SAM" id="MobiDB-lite"/>
    </source>
</evidence>
<evidence type="ECO:0000256" key="2">
    <source>
        <dbReference type="ARBA" id="ARBA00022803"/>
    </source>
</evidence>
<dbReference type="PROSITE" id="PS50005">
    <property type="entry name" value="TPR"/>
    <property type="match status" value="2"/>
</dbReference>
<proteinExistence type="predicted"/>
<evidence type="ECO:0000313" key="6">
    <source>
        <dbReference type="Proteomes" id="UP001642464"/>
    </source>
</evidence>
<feature type="repeat" description="TPR" evidence="3">
    <location>
        <begin position="482"/>
        <end position="515"/>
    </location>
</feature>
<protein>
    <submittedName>
        <fullName evidence="5">Kinesin light chain 4 (KLC 4) (Kinesin-like protein 8)</fullName>
    </submittedName>
</protein>